<keyword evidence="1" id="KW-0472">Membrane</keyword>
<comment type="caution">
    <text evidence="2">The sequence shown here is derived from an EMBL/GenBank/DDBJ whole genome shotgun (WGS) entry which is preliminary data.</text>
</comment>
<evidence type="ECO:0000256" key="1">
    <source>
        <dbReference type="SAM" id="Phobius"/>
    </source>
</evidence>
<sequence>MMSPGRGMFTPAAICYSPYVGGTNDTGWVPSEMECLGDIFLAFLTSVTTAFGSLAFLCFARGCCRRGNSASAGNADAAPSAGSGTGVSVDNSCFGERTKKRKGWTQKIAASEICSEPEDFPVRPTSPGWGRFHTWRCLLTSCLAVVHLSEVAEAQFGGSLVFLAAPLASLIALVLITAVRLSVKFRLCPSHVVWFLIFFWEIFGAVGRAPRALGGPSGTDAKFRSRVAALATLFYSMHMLTDIVDLCSKSLK</sequence>
<name>A0A8K0KBS5_LADFU</name>
<proteinExistence type="predicted"/>
<protein>
    <submittedName>
        <fullName evidence="2">Uncharacterized protein</fullName>
    </submittedName>
</protein>
<dbReference type="EMBL" id="KZ308591">
    <property type="protein sequence ID" value="KAG8232067.1"/>
    <property type="molecule type" value="Genomic_DNA"/>
</dbReference>
<accession>A0A8K0KBS5</accession>
<feature type="transmembrane region" description="Helical" evidence="1">
    <location>
        <begin position="191"/>
        <end position="207"/>
    </location>
</feature>
<feature type="transmembrane region" description="Helical" evidence="1">
    <location>
        <begin position="39"/>
        <end position="60"/>
    </location>
</feature>
<dbReference type="AlphaFoldDB" id="A0A8K0KBS5"/>
<dbReference type="Proteomes" id="UP000792457">
    <property type="component" value="Unassembled WGS sequence"/>
</dbReference>
<evidence type="ECO:0000313" key="2">
    <source>
        <dbReference type="EMBL" id="KAG8232067.1"/>
    </source>
</evidence>
<reference evidence="2" key="1">
    <citation type="submission" date="2013-04" db="EMBL/GenBank/DDBJ databases">
        <authorList>
            <person name="Qu J."/>
            <person name="Murali S.C."/>
            <person name="Bandaranaike D."/>
            <person name="Bellair M."/>
            <person name="Blankenburg K."/>
            <person name="Chao H."/>
            <person name="Dinh H."/>
            <person name="Doddapaneni H."/>
            <person name="Downs B."/>
            <person name="Dugan-Rocha S."/>
            <person name="Elkadiri S."/>
            <person name="Gnanaolivu R.D."/>
            <person name="Hernandez B."/>
            <person name="Javaid M."/>
            <person name="Jayaseelan J.C."/>
            <person name="Lee S."/>
            <person name="Li M."/>
            <person name="Ming W."/>
            <person name="Munidasa M."/>
            <person name="Muniz J."/>
            <person name="Nguyen L."/>
            <person name="Ongeri F."/>
            <person name="Osuji N."/>
            <person name="Pu L.-L."/>
            <person name="Puazo M."/>
            <person name="Qu C."/>
            <person name="Quiroz J."/>
            <person name="Raj R."/>
            <person name="Weissenberger G."/>
            <person name="Xin Y."/>
            <person name="Zou X."/>
            <person name="Han Y."/>
            <person name="Richards S."/>
            <person name="Worley K."/>
            <person name="Muzny D."/>
            <person name="Gibbs R."/>
        </authorList>
    </citation>
    <scope>NUCLEOTIDE SEQUENCE</scope>
    <source>
        <strain evidence="2">Sampled in the wild</strain>
    </source>
</reference>
<organism evidence="2 3">
    <name type="scientific">Ladona fulva</name>
    <name type="common">Scarce chaser dragonfly</name>
    <name type="synonym">Libellula fulva</name>
    <dbReference type="NCBI Taxonomy" id="123851"/>
    <lineage>
        <taxon>Eukaryota</taxon>
        <taxon>Metazoa</taxon>
        <taxon>Ecdysozoa</taxon>
        <taxon>Arthropoda</taxon>
        <taxon>Hexapoda</taxon>
        <taxon>Insecta</taxon>
        <taxon>Pterygota</taxon>
        <taxon>Palaeoptera</taxon>
        <taxon>Odonata</taxon>
        <taxon>Epiprocta</taxon>
        <taxon>Anisoptera</taxon>
        <taxon>Libelluloidea</taxon>
        <taxon>Libellulidae</taxon>
        <taxon>Ladona</taxon>
    </lineage>
</organism>
<keyword evidence="3" id="KW-1185">Reference proteome</keyword>
<keyword evidence="1" id="KW-0812">Transmembrane</keyword>
<reference evidence="2" key="2">
    <citation type="submission" date="2017-10" db="EMBL/GenBank/DDBJ databases">
        <title>Ladona fulva Genome sequencing and assembly.</title>
        <authorList>
            <person name="Murali S."/>
            <person name="Richards S."/>
            <person name="Bandaranaike D."/>
            <person name="Bellair M."/>
            <person name="Blankenburg K."/>
            <person name="Chao H."/>
            <person name="Dinh H."/>
            <person name="Doddapaneni H."/>
            <person name="Dugan-Rocha S."/>
            <person name="Elkadiri S."/>
            <person name="Gnanaolivu R."/>
            <person name="Hernandez B."/>
            <person name="Skinner E."/>
            <person name="Javaid M."/>
            <person name="Lee S."/>
            <person name="Li M."/>
            <person name="Ming W."/>
            <person name="Munidasa M."/>
            <person name="Muniz J."/>
            <person name="Nguyen L."/>
            <person name="Hughes D."/>
            <person name="Osuji N."/>
            <person name="Pu L.-L."/>
            <person name="Puazo M."/>
            <person name="Qu C."/>
            <person name="Quiroz J."/>
            <person name="Raj R."/>
            <person name="Weissenberger G."/>
            <person name="Xin Y."/>
            <person name="Zou X."/>
            <person name="Han Y."/>
            <person name="Worley K."/>
            <person name="Muzny D."/>
            <person name="Gibbs R."/>
        </authorList>
    </citation>
    <scope>NUCLEOTIDE SEQUENCE</scope>
    <source>
        <strain evidence="2">Sampled in the wild</strain>
    </source>
</reference>
<gene>
    <name evidence="2" type="ORF">J437_LFUL011613</name>
</gene>
<keyword evidence="1" id="KW-1133">Transmembrane helix</keyword>
<evidence type="ECO:0000313" key="3">
    <source>
        <dbReference type="Proteomes" id="UP000792457"/>
    </source>
</evidence>
<feature type="transmembrane region" description="Helical" evidence="1">
    <location>
        <begin position="158"/>
        <end position="179"/>
    </location>
</feature>